<proteinExistence type="predicted"/>
<name>A0ABU7V4D9_9MICO</name>
<dbReference type="SUPFAM" id="SSF46894">
    <property type="entry name" value="C-terminal effector domain of the bipartite response regulators"/>
    <property type="match status" value="1"/>
</dbReference>
<reference evidence="2 3" key="1">
    <citation type="submission" date="2024-01" db="EMBL/GenBank/DDBJ databases">
        <title>the genome sequence of strain Microbacterium schleiferi NBRC 15075.</title>
        <authorList>
            <person name="Ding Y."/>
            <person name="Zhang G."/>
        </authorList>
    </citation>
    <scope>NUCLEOTIDE SEQUENCE [LARGE SCALE GENOMIC DNA]</scope>
    <source>
        <strain evidence="2 3">NBRC 15075</strain>
    </source>
</reference>
<dbReference type="Proteomes" id="UP001351900">
    <property type="component" value="Unassembled WGS sequence"/>
</dbReference>
<evidence type="ECO:0000259" key="1">
    <source>
        <dbReference type="PROSITE" id="PS50043"/>
    </source>
</evidence>
<dbReference type="Gene3D" id="1.25.40.10">
    <property type="entry name" value="Tetratricopeptide repeat domain"/>
    <property type="match status" value="1"/>
</dbReference>
<dbReference type="RefSeq" id="WP_331790654.1">
    <property type="nucleotide sequence ID" value="NZ_BAAAUO010000003.1"/>
</dbReference>
<comment type="caution">
    <text evidence="2">The sequence shown here is derived from an EMBL/GenBank/DDBJ whole genome shotgun (WGS) entry which is preliminary data.</text>
</comment>
<organism evidence="2 3">
    <name type="scientific">Microbacterium schleiferi</name>
    <dbReference type="NCBI Taxonomy" id="69362"/>
    <lineage>
        <taxon>Bacteria</taxon>
        <taxon>Bacillati</taxon>
        <taxon>Actinomycetota</taxon>
        <taxon>Actinomycetes</taxon>
        <taxon>Micrococcales</taxon>
        <taxon>Microbacteriaceae</taxon>
        <taxon>Microbacterium</taxon>
    </lineage>
</organism>
<dbReference type="InterPro" id="IPR016032">
    <property type="entry name" value="Sig_transdc_resp-reg_C-effctor"/>
</dbReference>
<accession>A0ABU7V4D9</accession>
<evidence type="ECO:0000313" key="2">
    <source>
        <dbReference type="EMBL" id="MEF2254003.1"/>
    </source>
</evidence>
<dbReference type="SUPFAM" id="SSF48452">
    <property type="entry name" value="TPR-like"/>
    <property type="match status" value="1"/>
</dbReference>
<dbReference type="CDD" id="cd06170">
    <property type="entry name" value="LuxR_C_like"/>
    <property type="match status" value="1"/>
</dbReference>
<dbReference type="Pfam" id="PF00196">
    <property type="entry name" value="GerE"/>
    <property type="match status" value="1"/>
</dbReference>
<dbReference type="PROSITE" id="PS50043">
    <property type="entry name" value="HTH_LUXR_2"/>
    <property type="match status" value="1"/>
</dbReference>
<dbReference type="EMBL" id="JAZHOV010000001">
    <property type="protein sequence ID" value="MEF2254003.1"/>
    <property type="molecule type" value="Genomic_DNA"/>
</dbReference>
<dbReference type="Gene3D" id="1.10.10.10">
    <property type="entry name" value="Winged helix-like DNA-binding domain superfamily/Winged helix DNA-binding domain"/>
    <property type="match status" value="1"/>
</dbReference>
<dbReference type="InterPro" id="IPR000792">
    <property type="entry name" value="Tscrpt_reg_LuxR_C"/>
</dbReference>
<dbReference type="InterPro" id="IPR011990">
    <property type="entry name" value="TPR-like_helical_dom_sf"/>
</dbReference>
<keyword evidence="3" id="KW-1185">Reference proteome</keyword>
<dbReference type="InterPro" id="IPR036388">
    <property type="entry name" value="WH-like_DNA-bd_sf"/>
</dbReference>
<dbReference type="SMART" id="SM00421">
    <property type="entry name" value="HTH_LUXR"/>
    <property type="match status" value="1"/>
</dbReference>
<sequence length="881" mass="94838">MGLAGVPRLPGALIDRARLEAVLEEDYGLGVLCAPAGMGKTVAMAQWAARTPRRGLWLRVTDGGGSPTVFAGHLALALHDYGLLDSGNPLAAGPAAFQFVAEPWDTLRRGLARLGELALAIDESEYLEPDTVSGVIRLLNDLPSLSVRTTTRVANGFVEPALTIALDVVVLRDDELALTRGETAALLHADEDTPIVSDVLDHGGAPGLARLLTFDESATGGRGGDRTLREIDSSRVSEIVDSFLRIRRPSWDSRFIDFLEAICLADAVDIELAVRLTGEADAAALLDRAEREGLGQWRGHGSHGLRREAAALFEPSPFAQRALSASARRNMQAERLRELELSIARWESEHGRPFEALRRATTQRDWPFVTDIVRRSSSELLPYGGQISQLFRDVPLTTLGRLPLVTTLLALIANARPDHRLRALEYFLLAAYGSRQRSATRDPADRVLLGTLESVAQRVSGRDGGKAARKAFDTIEALSPSDRSRLGRNEPSVWNQIGTSLLYSGDVPRAIASFRQAIAASDAGGYRAGLQGLALLAGTHALNGEMTQARAVADRAEAREWPDRWKTGYPGSFLQLAHALIALESGDAATAQAHLHTLDEHRETIEHWAPLLHVDVLIELRLHRADTARERIRSIASAQRARRAVSHFTGDRLRHTSALAALAAGDLSGAERILGRAGDPRTAVSRARIALTGDDPERALRLLTAAPGEAMSARTRAEHLALTAAAVAVLGQDDAHARAANQRADAALAENAQMLALALVPDAALEKLATSAHRLAQRAFARRVERARGWGMIPSPGVAPRLTSRELAVASELGRHEGVSQIAAALNVSPNTVKSQLRALYRKLGVNTRTDALRVLAAWGLVRPGVDTGFDDLAARGPQEG</sequence>
<evidence type="ECO:0000313" key="3">
    <source>
        <dbReference type="Proteomes" id="UP001351900"/>
    </source>
</evidence>
<gene>
    <name evidence="2" type="ORF">V2V91_02475</name>
</gene>
<feature type="domain" description="HTH luxR-type" evidence="1">
    <location>
        <begin position="795"/>
        <end position="860"/>
    </location>
</feature>
<protein>
    <submittedName>
        <fullName evidence="2">LuxR C-terminal-related transcriptional regulator</fullName>
    </submittedName>
</protein>